<evidence type="ECO:0000256" key="1">
    <source>
        <dbReference type="RuleBase" id="RU004560"/>
    </source>
</evidence>
<reference evidence="5 6" key="1">
    <citation type="submission" date="2017-12" db="EMBL/GenBank/DDBJ databases">
        <authorList>
            <person name="Pombert J.-F."/>
            <person name="Haag K.L."/>
            <person name="Ebert D."/>
        </authorList>
    </citation>
    <scope>NUCLEOTIDE SEQUENCE [LARGE SCALE GENOMIC DNA]</scope>
    <source>
        <strain evidence="3">FI-OER-3-3</strain>
        <strain evidence="4">IL-G-3</strain>
    </source>
</reference>
<dbReference type="EMBL" id="PITJ01000133">
    <property type="protein sequence ID" value="TBU04451.1"/>
    <property type="molecule type" value="Genomic_DNA"/>
</dbReference>
<dbReference type="OrthoDB" id="416553at2759"/>
<proteinExistence type="inferred from homology"/>
<evidence type="ECO:0000313" key="3">
    <source>
        <dbReference type="EMBL" id="TBU04451.1"/>
    </source>
</evidence>
<dbReference type="SUPFAM" id="SSF52540">
    <property type="entry name" value="P-loop containing nucleoside triphosphate hydrolases"/>
    <property type="match status" value="1"/>
</dbReference>
<dbReference type="VEuPathDB" id="MicrosporidiaDB:CWI38_0014p0110"/>
<dbReference type="VEuPathDB" id="MicrosporidiaDB:CWI37_0133p0020"/>
<evidence type="ECO:0000313" key="6">
    <source>
        <dbReference type="Proteomes" id="UP000292362"/>
    </source>
</evidence>
<gene>
    <name evidence="3" type="ORF">CWI37_0133p0020</name>
    <name evidence="4" type="ORF">CWI38_0014p0110</name>
</gene>
<dbReference type="PANTHER" id="PTHR18884">
    <property type="entry name" value="SEPTIN"/>
    <property type="match status" value="1"/>
</dbReference>
<evidence type="ECO:0000313" key="5">
    <source>
        <dbReference type="Proteomes" id="UP000292282"/>
    </source>
</evidence>
<dbReference type="GO" id="GO:0005525">
    <property type="term" value="F:GTP binding"/>
    <property type="evidence" value="ECO:0007669"/>
    <property type="project" value="UniProtKB-KW"/>
</dbReference>
<dbReference type="InterPro" id="IPR027417">
    <property type="entry name" value="P-loop_NTPase"/>
</dbReference>
<protein>
    <submittedName>
        <fullName evidence="3">Septin</fullName>
    </submittedName>
</protein>
<dbReference type="AlphaFoldDB" id="A0A4Q9LBP4"/>
<keyword evidence="1" id="KW-0547">Nucleotide-binding</keyword>
<dbReference type="Pfam" id="PF00735">
    <property type="entry name" value="Septin"/>
    <property type="match status" value="1"/>
</dbReference>
<organism evidence="3 6">
    <name type="scientific">Hamiltosporidium tvaerminnensis</name>
    <dbReference type="NCBI Taxonomy" id="1176355"/>
    <lineage>
        <taxon>Eukaryota</taxon>
        <taxon>Fungi</taxon>
        <taxon>Fungi incertae sedis</taxon>
        <taxon>Microsporidia</taxon>
        <taxon>Dubosqiidae</taxon>
        <taxon>Hamiltosporidium</taxon>
    </lineage>
</organism>
<evidence type="ECO:0000313" key="4">
    <source>
        <dbReference type="EMBL" id="TBU20876.1"/>
    </source>
</evidence>
<comment type="similarity">
    <text evidence="1">Belongs to the TRAFAC class TrmE-Era-EngA-EngB-Septin-like GTPase superfamily. Septin GTPase family.</text>
</comment>
<dbReference type="EMBL" id="PITK01000014">
    <property type="protein sequence ID" value="TBU20876.1"/>
    <property type="molecule type" value="Genomic_DNA"/>
</dbReference>
<evidence type="ECO:0000259" key="2">
    <source>
        <dbReference type="PROSITE" id="PS51719"/>
    </source>
</evidence>
<dbReference type="InterPro" id="IPR030379">
    <property type="entry name" value="G_SEPTIN_dom"/>
</dbReference>
<keyword evidence="5" id="KW-1185">Reference proteome</keyword>
<keyword evidence="1" id="KW-0342">GTP-binding</keyword>
<dbReference type="STRING" id="1176355.A0A4Q9LBP4"/>
<sequence length="355" mass="41872">MVERKKSRMVNISLGTVLLDDNVGFSCVPDQIRRKSIENGFYINMLVLGRRGLGAKTLVNSIFASPLLERSRTDEINVIKNQIFENEICLDTCIATYHGNDTNLITNYIYNLNKEYYEQELGLLRPIKDTRIHVCLYLIPSDKLSENEISMMKEISKKCNLIPVITKADAFTPEELVEFKEYVNTILEENEITIFKPQIYEDDDEEFIEETKEINIRYPLATVASENIFEKDGDLIRARKYAWGLIDIENEKNNDFMKLRKLLIHFHLDELINQTDIGFYAEFRTDCAKDESNIDSIKKKRLAKIRNEMDKILRERNQRKIEKIKYEEEEMEKYYKKKIERLENDIKMSKKSVVE</sequence>
<dbReference type="Proteomes" id="UP000292362">
    <property type="component" value="Unassembled WGS sequence"/>
</dbReference>
<comment type="caution">
    <text evidence="3">The sequence shown here is derived from an EMBL/GenBank/DDBJ whole genome shotgun (WGS) entry which is preliminary data.</text>
</comment>
<dbReference type="Proteomes" id="UP000292282">
    <property type="component" value="Unassembled WGS sequence"/>
</dbReference>
<dbReference type="Gene3D" id="3.40.50.300">
    <property type="entry name" value="P-loop containing nucleotide triphosphate hydrolases"/>
    <property type="match status" value="1"/>
</dbReference>
<name>A0A4Q9LBP4_9MICR</name>
<accession>A0A4Q9LBP4</accession>
<dbReference type="PROSITE" id="PS51719">
    <property type="entry name" value="G_SEPTIN"/>
    <property type="match status" value="1"/>
</dbReference>
<feature type="domain" description="Septin-type G" evidence="2">
    <location>
        <begin position="1"/>
        <end position="290"/>
    </location>
</feature>